<dbReference type="STRING" id="942150.IV64_GL001685"/>
<evidence type="ECO:0000313" key="2">
    <source>
        <dbReference type="Proteomes" id="UP000051783"/>
    </source>
</evidence>
<accession>A0A0R2MLA1</accession>
<evidence type="ECO:0000313" key="1">
    <source>
        <dbReference type="EMBL" id="KRO14391.1"/>
    </source>
</evidence>
<dbReference type="EMBL" id="JQCL01000015">
    <property type="protein sequence ID" value="KRO14391.1"/>
    <property type="molecule type" value="Genomic_DNA"/>
</dbReference>
<name>A0A0R2MLA1_9LACO</name>
<dbReference type="OrthoDB" id="2320793at2"/>
<dbReference type="AlphaFoldDB" id="A0A0R2MLA1"/>
<organism evidence="1 2">
    <name type="scientific">Lactiplantibacillus xiangfangensis</name>
    <dbReference type="NCBI Taxonomy" id="942150"/>
    <lineage>
        <taxon>Bacteria</taxon>
        <taxon>Bacillati</taxon>
        <taxon>Bacillota</taxon>
        <taxon>Bacilli</taxon>
        <taxon>Lactobacillales</taxon>
        <taxon>Lactobacillaceae</taxon>
        <taxon>Lactiplantibacillus</taxon>
    </lineage>
</organism>
<protein>
    <submittedName>
        <fullName evidence="1">Uncharacterized protein</fullName>
    </submittedName>
</protein>
<reference evidence="1 2" key="1">
    <citation type="journal article" date="2015" name="Genome Announc.">
        <title>Expanding the biotechnology potential of lactobacilli through comparative genomics of 213 strains and associated genera.</title>
        <authorList>
            <person name="Sun Z."/>
            <person name="Harris H.M."/>
            <person name="McCann A."/>
            <person name="Guo C."/>
            <person name="Argimon S."/>
            <person name="Zhang W."/>
            <person name="Yang X."/>
            <person name="Jeffery I.B."/>
            <person name="Cooney J.C."/>
            <person name="Kagawa T.F."/>
            <person name="Liu W."/>
            <person name="Song Y."/>
            <person name="Salvetti E."/>
            <person name="Wrobel A."/>
            <person name="Rasinkangas P."/>
            <person name="Parkhill J."/>
            <person name="Rea M.C."/>
            <person name="O'Sullivan O."/>
            <person name="Ritari J."/>
            <person name="Douillard F.P."/>
            <person name="Paul Ross R."/>
            <person name="Yang R."/>
            <person name="Briner A.E."/>
            <person name="Felis G.E."/>
            <person name="de Vos W.M."/>
            <person name="Barrangou R."/>
            <person name="Klaenhammer T.R."/>
            <person name="Caufield P.W."/>
            <person name="Cui Y."/>
            <person name="Zhang H."/>
            <person name="O'Toole P.W."/>
        </authorList>
    </citation>
    <scope>NUCLEOTIDE SEQUENCE [LARGE SCALE GENOMIC DNA]</scope>
    <source>
        <strain evidence="1 2">LMG 26013</strain>
    </source>
</reference>
<dbReference type="RefSeq" id="WP_057705510.1">
    <property type="nucleotide sequence ID" value="NZ_JQCL01000015.1"/>
</dbReference>
<dbReference type="PATRIC" id="fig|942150.3.peg.1737"/>
<sequence length="108" mass="12402">MSETTELTSQAEAVLDEAYEQFKQAQLQRTAAEVFADAEKIFAVREMTIATRQYLFDEAIADKVIALGGQVLNHMYDQATQTQFLKLNFTGNDIRWLLGLPRAHRRHR</sequence>
<gene>
    <name evidence="1" type="ORF">IV64_GL001685</name>
</gene>
<comment type="caution">
    <text evidence="1">The sequence shown here is derived from an EMBL/GenBank/DDBJ whole genome shotgun (WGS) entry which is preliminary data.</text>
</comment>
<keyword evidence="2" id="KW-1185">Reference proteome</keyword>
<dbReference type="Proteomes" id="UP000051783">
    <property type="component" value="Unassembled WGS sequence"/>
</dbReference>
<proteinExistence type="predicted"/>